<feature type="region of interest" description="Disordered" evidence="1">
    <location>
        <begin position="67"/>
        <end position="89"/>
    </location>
</feature>
<dbReference type="EMBL" id="JAAVUP010000023">
    <property type="protein sequence ID" value="NKE20214.1"/>
    <property type="molecule type" value="Genomic_DNA"/>
</dbReference>
<evidence type="ECO:0000313" key="6">
    <source>
        <dbReference type="Proteomes" id="UP001138708"/>
    </source>
</evidence>
<accession>A0A9X9WNN8</accession>
<gene>
    <name evidence="4" type="ORF">GWK15_24885</name>
    <name evidence="3" type="ORF">GXW75_22025</name>
</gene>
<evidence type="ECO:0000313" key="3">
    <source>
        <dbReference type="EMBL" id="MBR0661948.1"/>
    </source>
</evidence>
<feature type="chain" id="PRO_5040872140" description="Lipoprotein" evidence="2">
    <location>
        <begin position="21"/>
        <end position="89"/>
    </location>
</feature>
<dbReference type="RefSeq" id="WP_168044191.1">
    <property type="nucleotide sequence ID" value="NZ_JAAEDK010000071.1"/>
</dbReference>
<dbReference type="Proteomes" id="UP000746741">
    <property type="component" value="Unassembled WGS sequence"/>
</dbReference>
<evidence type="ECO:0000313" key="4">
    <source>
        <dbReference type="EMBL" id="NKE20214.1"/>
    </source>
</evidence>
<reference evidence="4 5" key="2">
    <citation type="submission" date="2020-02" db="EMBL/GenBank/DDBJ databases">
        <authorList>
            <person name="Sun Q."/>
            <person name="Inoue M."/>
        </authorList>
    </citation>
    <scope>NUCLEOTIDE SEQUENCE [LARGE SCALE GENOMIC DNA]</scope>
    <source>
        <strain evidence="4 5">KCTC 22478</strain>
    </source>
</reference>
<dbReference type="EMBL" id="JAAEDK010000071">
    <property type="protein sequence ID" value="MBR0661948.1"/>
    <property type="molecule type" value="Genomic_DNA"/>
</dbReference>
<proteinExistence type="predicted"/>
<reference evidence="3" key="1">
    <citation type="submission" date="2020-01" db="EMBL/GenBank/DDBJ databases">
        <authorList>
            <person name="Rat A."/>
        </authorList>
    </citation>
    <scope>NUCLEOTIDE SEQUENCE</scope>
    <source>
        <strain evidence="3">LMG 31161</strain>
    </source>
</reference>
<feature type="signal peptide" evidence="2">
    <location>
        <begin position="1"/>
        <end position="20"/>
    </location>
</feature>
<name>A0A9X9WNN8_9PROT</name>
<evidence type="ECO:0008006" key="7">
    <source>
        <dbReference type="Google" id="ProtNLM"/>
    </source>
</evidence>
<dbReference type="PROSITE" id="PS51257">
    <property type="entry name" value="PROKAR_LIPOPROTEIN"/>
    <property type="match status" value="1"/>
</dbReference>
<keyword evidence="2" id="KW-0732">Signal</keyword>
<sequence length="89" mass="10216">MRTTRLAVLLLAGVSLSACVGVNDGYYRQPYGTFTGNTHLASPYVYQNGATPYLYNQSQASWPRTYTRQAQGNYRNRHNRPTHDNRRNF</sequence>
<reference evidence="3" key="3">
    <citation type="journal article" date="2021" name="Syst. Appl. Microbiol.">
        <title>Roseomonas hellenica sp. nov., isolated from roots of wild-growing Alkanna tinctoria.</title>
        <authorList>
            <person name="Rat A."/>
            <person name="Naranjo H.D."/>
            <person name="Lebbe L."/>
            <person name="Cnockaert M."/>
            <person name="Krigas N."/>
            <person name="Grigoriadou K."/>
            <person name="Maloupa E."/>
            <person name="Willems A."/>
        </authorList>
    </citation>
    <scope>NUCLEOTIDE SEQUENCE</scope>
    <source>
        <strain evidence="3">LMG 31161</strain>
    </source>
</reference>
<organism evidence="3 6">
    <name type="scientific">Neoroseomonas oryzicola</name>
    <dbReference type="NCBI Taxonomy" id="535904"/>
    <lineage>
        <taxon>Bacteria</taxon>
        <taxon>Pseudomonadati</taxon>
        <taxon>Pseudomonadota</taxon>
        <taxon>Alphaproteobacteria</taxon>
        <taxon>Acetobacterales</taxon>
        <taxon>Acetobacteraceae</taxon>
        <taxon>Neoroseomonas</taxon>
    </lineage>
</organism>
<evidence type="ECO:0000256" key="1">
    <source>
        <dbReference type="SAM" id="MobiDB-lite"/>
    </source>
</evidence>
<evidence type="ECO:0000313" key="5">
    <source>
        <dbReference type="Proteomes" id="UP000746741"/>
    </source>
</evidence>
<dbReference type="AlphaFoldDB" id="A0A9X9WNN8"/>
<dbReference type="Proteomes" id="UP001138708">
    <property type="component" value="Unassembled WGS sequence"/>
</dbReference>
<protein>
    <recommendedName>
        <fullName evidence="7">Lipoprotein</fullName>
    </recommendedName>
</protein>
<comment type="caution">
    <text evidence="3">The sequence shown here is derived from an EMBL/GenBank/DDBJ whole genome shotgun (WGS) entry which is preliminary data.</text>
</comment>
<evidence type="ECO:0000256" key="2">
    <source>
        <dbReference type="SAM" id="SignalP"/>
    </source>
</evidence>
<keyword evidence="5" id="KW-1185">Reference proteome</keyword>